<dbReference type="Gramene" id="KOM28168">
    <property type="protein sequence ID" value="KOM28168"/>
    <property type="gene ID" value="LR48_Vigan503s004300"/>
</dbReference>
<accession>A0A0L9TCA0</accession>
<dbReference type="Pfam" id="PF03350">
    <property type="entry name" value="UPF0114"/>
    <property type="match status" value="1"/>
</dbReference>
<dbReference type="PANTHER" id="PTHR31721:SF3">
    <property type="entry name" value="EXPRESSED PROTEIN"/>
    <property type="match status" value="1"/>
</dbReference>
<evidence type="ECO:0000256" key="1">
    <source>
        <dbReference type="SAM" id="MobiDB-lite"/>
    </source>
</evidence>
<gene>
    <name evidence="3" type="ORF">LR48_Vigan503s004300</name>
</gene>
<evidence type="ECO:0000256" key="2">
    <source>
        <dbReference type="SAM" id="Phobius"/>
    </source>
</evidence>
<organism evidence="3 4">
    <name type="scientific">Phaseolus angularis</name>
    <name type="common">Azuki bean</name>
    <name type="synonym">Vigna angularis</name>
    <dbReference type="NCBI Taxonomy" id="3914"/>
    <lineage>
        <taxon>Eukaryota</taxon>
        <taxon>Viridiplantae</taxon>
        <taxon>Streptophyta</taxon>
        <taxon>Embryophyta</taxon>
        <taxon>Tracheophyta</taxon>
        <taxon>Spermatophyta</taxon>
        <taxon>Magnoliopsida</taxon>
        <taxon>eudicotyledons</taxon>
        <taxon>Gunneridae</taxon>
        <taxon>Pentapetalae</taxon>
        <taxon>rosids</taxon>
        <taxon>fabids</taxon>
        <taxon>Fabales</taxon>
        <taxon>Fabaceae</taxon>
        <taxon>Papilionoideae</taxon>
        <taxon>50 kb inversion clade</taxon>
        <taxon>NPAAA clade</taxon>
        <taxon>indigoferoid/millettioid clade</taxon>
        <taxon>Phaseoleae</taxon>
        <taxon>Vigna</taxon>
    </lineage>
</organism>
<feature type="compositionally biased region" description="Basic and acidic residues" evidence="1">
    <location>
        <begin position="402"/>
        <end position="420"/>
    </location>
</feature>
<dbReference type="EMBL" id="KQ258416">
    <property type="protein sequence ID" value="KOM28168.1"/>
    <property type="molecule type" value="Genomic_DNA"/>
</dbReference>
<dbReference type="Proteomes" id="UP000053144">
    <property type="component" value="Unassembled WGS sequence"/>
</dbReference>
<reference evidence="4" key="1">
    <citation type="journal article" date="2015" name="Proc. Natl. Acad. Sci. U.S.A.">
        <title>Genome sequencing of adzuki bean (Vigna angularis) provides insight into high starch and low fat accumulation and domestication.</title>
        <authorList>
            <person name="Yang K."/>
            <person name="Tian Z."/>
            <person name="Chen C."/>
            <person name="Luo L."/>
            <person name="Zhao B."/>
            <person name="Wang Z."/>
            <person name="Yu L."/>
            <person name="Li Y."/>
            <person name="Sun Y."/>
            <person name="Li W."/>
            <person name="Chen Y."/>
            <person name="Li Y."/>
            <person name="Zhang Y."/>
            <person name="Ai D."/>
            <person name="Zhao J."/>
            <person name="Shang C."/>
            <person name="Ma Y."/>
            <person name="Wu B."/>
            <person name="Wang M."/>
            <person name="Gao L."/>
            <person name="Sun D."/>
            <person name="Zhang P."/>
            <person name="Guo F."/>
            <person name="Wang W."/>
            <person name="Li Y."/>
            <person name="Wang J."/>
            <person name="Varshney R.K."/>
            <person name="Wang J."/>
            <person name="Ling H.Q."/>
            <person name="Wan P."/>
        </authorList>
    </citation>
    <scope>NUCLEOTIDE SEQUENCE</scope>
    <source>
        <strain evidence="4">cv. Jingnong 6</strain>
    </source>
</reference>
<evidence type="ECO:0000313" key="4">
    <source>
        <dbReference type="Proteomes" id="UP000053144"/>
    </source>
</evidence>
<dbReference type="AlphaFoldDB" id="A0A0L9TCA0"/>
<name>A0A0L9TCA0_PHAAN</name>
<keyword evidence="2" id="KW-1133">Transmembrane helix</keyword>
<keyword evidence="2" id="KW-0812">Transmembrane</keyword>
<feature type="transmembrane region" description="Helical" evidence="2">
    <location>
        <begin position="119"/>
        <end position="146"/>
    </location>
</feature>
<keyword evidence="2" id="KW-0472">Membrane</keyword>
<feature type="region of interest" description="Disordered" evidence="1">
    <location>
        <begin position="301"/>
        <end position="443"/>
    </location>
</feature>
<feature type="compositionally biased region" description="Polar residues" evidence="1">
    <location>
        <begin position="433"/>
        <end position="443"/>
    </location>
</feature>
<dbReference type="PANTHER" id="PTHR31721">
    <property type="entry name" value="OS06G0710300 PROTEIN"/>
    <property type="match status" value="1"/>
</dbReference>
<protein>
    <submittedName>
        <fullName evidence="3">Uncharacterized protein</fullName>
    </submittedName>
</protein>
<dbReference type="InterPro" id="IPR005134">
    <property type="entry name" value="UPF0114"/>
</dbReference>
<sequence>MATTRVLLRNSRPIQLPHSSSFSSFSLYVKCVRLHSRASLNGDLNMASAKGVVAMKATMATTEHTTTSQPILQQRLSELAAFLASILSAILVLFRAIVKRKKLSHLQLQMQIEKAIIDCRFFTLFAIAGSLLGSVLCFVEGCLLVMESFAHYFRMISQGLDQTHMMHLLIEAIDSFMMGTALLIFGVGMYVMFVRSNTSSKETEARFSDSKIVTKLESAPRWSGMQSIAEAKLKIGHAVMMILQVGVLEKLKDIPLVTGFDLACFAASVLTSSACIFVLSRLHHQYSSKFIINDQVQDRAVNPSRERGKALSKPNGKARSLGSTPSSKQRAKVLSKLNGKARSLGSTPSTPRSKQRGKARSLGSTPSSKQRGKALSKPNGKARSLGSTPRSKQRGKALSVNVEDREVNPSRFLLKDERTSGKSRSVNVEGRETTQPTTGSSFSRSTQILDITLASTYGRSLVTARTTELRKYGGDGGFFFLAVNPNPRYYPCLDLWQKSRDGEDDRVAKVRRRRRRTGGDTRRNGATTCWSSSFPLFWRWCLMAEAWCPDKEKHD</sequence>
<feature type="transmembrane region" description="Helical" evidence="2">
    <location>
        <begin position="79"/>
        <end position="98"/>
    </location>
</feature>
<evidence type="ECO:0000313" key="3">
    <source>
        <dbReference type="EMBL" id="KOM28168.1"/>
    </source>
</evidence>
<proteinExistence type="predicted"/>
<feature type="transmembrane region" description="Helical" evidence="2">
    <location>
        <begin position="166"/>
        <end position="193"/>
    </location>
</feature>